<organism evidence="2 3">
    <name type="scientific">Hypholoma sublateritium (strain FD-334 SS-4)</name>
    <dbReference type="NCBI Taxonomy" id="945553"/>
    <lineage>
        <taxon>Eukaryota</taxon>
        <taxon>Fungi</taxon>
        <taxon>Dikarya</taxon>
        <taxon>Basidiomycota</taxon>
        <taxon>Agaricomycotina</taxon>
        <taxon>Agaricomycetes</taxon>
        <taxon>Agaricomycetidae</taxon>
        <taxon>Agaricales</taxon>
        <taxon>Agaricineae</taxon>
        <taxon>Strophariaceae</taxon>
        <taxon>Hypholoma</taxon>
    </lineage>
</organism>
<evidence type="ECO:0000256" key="1">
    <source>
        <dbReference type="SAM" id="SignalP"/>
    </source>
</evidence>
<feature type="chain" id="PRO_5002265617" description="Secreted protein" evidence="1">
    <location>
        <begin position="21"/>
        <end position="134"/>
    </location>
</feature>
<dbReference type="Proteomes" id="UP000054270">
    <property type="component" value="Unassembled WGS sequence"/>
</dbReference>
<dbReference type="EMBL" id="KN817544">
    <property type="protein sequence ID" value="KJA23174.1"/>
    <property type="molecule type" value="Genomic_DNA"/>
</dbReference>
<reference evidence="3" key="1">
    <citation type="submission" date="2014-04" db="EMBL/GenBank/DDBJ databases">
        <title>Evolutionary Origins and Diversification of the Mycorrhizal Mutualists.</title>
        <authorList>
            <consortium name="DOE Joint Genome Institute"/>
            <consortium name="Mycorrhizal Genomics Consortium"/>
            <person name="Kohler A."/>
            <person name="Kuo A."/>
            <person name="Nagy L.G."/>
            <person name="Floudas D."/>
            <person name="Copeland A."/>
            <person name="Barry K.W."/>
            <person name="Cichocki N."/>
            <person name="Veneault-Fourrey C."/>
            <person name="LaButti K."/>
            <person name="Lindquist E.A."/>
            <person name="Lipzen A."/>
            <person name="Lundell T."/>
            <person name="Morin E."/>
            <person name="Murat C."/>
            <person name="Riley R."/>
            <person name="Ohm R."/>
            <person name="Sun H."/>
            <person name="Tunlid A."/>
            <person name="Henrissat B."/>
            <person name="Grigoriev I.V."/>
            <person name="Hibbett D.S."/>
            <person name="Martin F."/>
        </authorList>
    </citation>
    <scope>NUCLEOTIDE SEQUENCE [LARGE SCALE GENOMIC DNA]</scope>
    <source>
        <strain evidence="3">FD-334 SS-4</strain>
    </source>
</reference>
<keyword evidence="1" id="KW-0732">Signal</keyword>
<feature type="signal peptide" evidence="1">
    <location>
        <begin position="1"/>
        <end position="20"/>
    </location>
</feature>
<keyword evidence="3" id="KW-1185">Reference proteome</keyword>
<name>A0A0D2NWP9_HYPSF</name>
<gene>
    <name evidence="2" type="ORF">HYPSUDRAFT_589186</name>
</gene>
<evidence type="ECO:0008006" key="4">
    <source>
        <dbReference type="Google" id="ProtNLM"/>
    </source>
</evidence>
<protein>
    <recommendedName>
        <fullName evidence="4">Secreted protein</fullName>
    </recommendedName>
</protein>
<accession>A0A0D2NWP9</accession>
<evidence type="ECO:0000313" key="2">
    <source>
        <dbReference type="EMBL" id="KJA23174.1"/>
    </source>
</evidence>
<dbReference type="AlphaFoldDB" id="A0A0D2NWP9"/>
<sequence length="134" mass="14824">MECARGWCWGVLFGWVGVGGVVVEGDWREGVIGSELCLLCLSKVGNAGGWLGGCGRSREWSAFISTTVIQHDATRPPWRVRTYTGREKRHRYRNCGAIRNRGGIIIYKAAPPLRGSGLETRRVSDWMQSASVGR</sequence>
<evidence type="ECO:0000313" key="3">
    <source>
        <dbReference type="Proteomes" id="UP000054270"/>
    </source>
</evidence>
<proteinExistence type="predicted"/>